<reference evidence="3" key="1">
    <citation type="journal article" date="2019" name="Int. J. Syst. Evol. Microbiol.">
        <title>The Global Catalogue of Microorganisms (GCM) 10K type strain sequencing project: providing services to taxonomists for standard genome sequencing and annotation.</title>
        <authorList>
            <consortium name="The Broad Institute Genomics Platform"/>
            <consortium name="The Broad Institute Genome Sequencing Center for Infectious Disease"/>
            <person name="Wu L."/>
            <person name="Ma J."/>
        </authorList>
    </citation>
    <scope>NUCLEOTIDE SEQUENCE [LARGE SCALE GENOMIC DNA]</scope>
    <source>
        <strain evidence="3">JCM 17326</strain>
    </source>
</reference>
<name>A0ABP6YRW2_9ACTN</name>
<dbReference type="InterPro" id="IPR050228">
    <property type="entry name" value="Carboxylesterase_BioH"/>
</dbReference>
<dbReference type="PANTHER" id="PTHR43194">
    <property type="entry name" value="HYDROLASE ALPHA/BETA FOLD FAMILY"/>
    <property type="match status" value="1"/>
</dbReference>
<proteinExistence type="predicted"/>
<evidence type="ECO:0000313" key="2">
    <source>
        <dbReference type="EMBL" id="GAA3589155.1"/>
    </source>
</evidence>
<accession>A0ABP6YRW2</accession>
<dbReference type="Proteomes" id="UP001500630">
    <property type="component" value="Unassembled WGS sequence"/>
</dbReference>
<protein>
    <recommendedName>
        <fullName evidence="1">AB hydrolase-1 domain-containing protein</fullName>
    </recommendedName>
</protein>
<dbReference type="EMBL" id="BAABDQ010000024">
    <property type="protein sequence ID" value="GAA3589155.1"/>
    <property type="molecule type" value="Genomic_DNA"/>
</dbReference>
<dbReference type="RefSeq" id="WP_345570993.1">
    <property type="nucleotide sequence ID" value="NZ_BAABDQ010000024.1"/>
</dbReference>
<organism evidence="2 3">
    <name type="scientific">Nonomuraea rosea</name>
    <dbReference type="NCBI Taxonomy" id="638574"/>
    <lineage>
        <taxon>Bacteria</taxon>
        <taxon>Bacillati</taxon>
        <taxon>Actinomycetota</taxon>
        <taxon>Actinomycetes</taxon>
        <taxon>Streptosporangiales</taxon>
        <taxon>Streptosporangiaceae</taxon>
        <taxon>Nonomuraea</taxon>
    </lineage>
</organism>
<dbReference type="InterPro" id="IPR029058">
    <property type="entry name" value="AB_hydrolase_fold"/>
</dbReference>
<sequence length="280" mass="29757">MSQSIQTPPVSRRAVVSADGTTIGYRTMGAGPGLIVVGGALRTSEDYLPLATALARSFTVHLAERRGRGASGPQGARYTLETEVADLLAIQAETGARLAFGHSYGGLVVLETARSSQAFERIAVYEPGLPAGHVPTAWMAPYRERLAAGDPHGAFVHFIRGVGGAPAYLAKLPYWYLRLALRVGFRGPGWQRMRPLLEANLAEHEQVAAQQGRLAAFSAVTAPVLLLCGRRSSRASRAEYGVVRSALPGATLETLDGLHHFGPQGKSGVVVAEHALAFLR</sequence>
<dbReference type="SUPFAM" id="SSF53474">
    <property type="entry name" value="alpha/beta-Hydrolases"/>
    <property type="match status" value="1"/>
</dbReference>
<evidence type="ECO:0000259" key="1">
    <source>
        <dbReference type="Pfam" id="PF12697"/>
    </source>
</evidence>
<dbReference type="InterPro" id="IPR000073">
    <property type="entry name" value="AB_hydrolase_1"/>
</dbReference>
<evidence type="ECO:0000313" key="3">
    <source>
        <dbReference type="Proteomes" id="UP001500630"/>
    </source>
</evidence>
<dbReference type="PANTHER" id="PTHR43194:SF2">
    <property type="entry name" value="PEROXISOMAL MEMBRANE PROTEIN LPX1"/>
    <property type="match status" value="1"/>
</dbReference>
<comment type="caution">
    <text evidence="2">The sequence shown here is derived from an EMBL/GenBank/DDBJ whole genome shotgun (WGS) entry which is preliminary data.</text>
</comment>
<keyword evidence="3" id="KW-1185">Reference proteome</keyword>
<feature type="domain" description="AB hydrolase-1" evidence="1">
    <location>
        <begin position="36"/>
        <end position="264"/>
    </location>
</feature>
<dbReference type="Pfam" id="PF12697">
    <property type="entry name" value="Abhydrolase_6"/>
    <property type="match status" value="1"/>
</dbReference>
<gene>
    <name evidence="2" type="ORF">GCM10022419_084450</name>
</gene>
<dbReference type="Gene3D" id="3.40.50.1820">
    <property type="entry name" value="alpha/beta hydrolase"/>
    <property type="match status" value="1"/>
</dbReference>